<accession>A0A6L2P0M0</accession>
<dbReference type="AlphaFoldDB" id="A0A6L2P0M0"/>
<dbReference type="PANTHER" id="PTHR33116:SF77">
    <property type="entry name" value="RNA-DIRECTED DNA POLYMERASE"/>
    <property type="match status" value="1"/>
</dbReference>
<evidence type="ECO:0000313" key="2">
    <source>
        <dbReference type="EMBL" id="GEU91876.1"/>
    </source>
</evidence>
<keyword evidence="2" id="KW-0808">Transferase</keyword>
<dbReference type="SUPFAM" id="SSF101148">
    <property type="entry name" value="Plant invertase/pectin methylesterase inhibitor"/>
    <property type="match status" value="1"/>
</dbReference>
<dbReference type="Pfam" id="PF13966">
    <property type="entry name" value="zf-RVT"/>
    <property type="match status" value="1"/>
</dbReference>
<dbReference type="GO" id="GO:0003964">
    <property type="term" value="F:RNA-directed DNA polymerase activity"/>
    <property type="evidence" value="ECO:0007669"/>
    <property type="project" value="UniProtKB-KW"/>
</dbReference>
<dbReference type="Gene3D" id="1.20.140.40">
    <property type="entry name" value="Invertase/pectin methylesterase inhibitor family protein"/>
    <property type="match status" value="1"/>
</dbReference>
<feature type="domain" description="Reverse transcriptase zinc-binding" evidence="1">
    <location>
        <begin position="27"/>
        <end position="110"/>
    </location>
</feature>
<protein>
    <submittedName>
        <fullName evidence="2">RNA-directed DNA polymerase, eukaryota</fullName>
    </submittedName>
</protein>
<evidence type="ECO:0000259" key="1">
    <source>
        <dbReference type="Pfam" id="PF13966"/>
    </source>
</evidence>
<name>A0A6L2P0M0_TANCI</name>
<dbReference type="InterPro" id="IPR035513">
    <property type="entry name" value="Invertase/methylesterase_inhib"/>
</dbReference>
<dbReference type="PANTHER" id="PTHR33116">
    <property type="entry name" value="REVERSE TRANSCRIPTASE ZINC-BINDING DOMAIN-CONTAINING PROTEIN-RELATED-RELATED"/>
    <property type="match status" value="1"/>
</dbReference>
<keyword evidence="2" id="KW-0548">Nucleotidyltransferase</keyword>
<dbReference type="EMBL" id="BKCJ010010503">
    <property type="protein sequence ID" value="GEU91876.1"/>
    <property type="molecule type" value="Genomic_DNA"/>
</dbReference>
<dbReference type="InterPro" id="IPR026960">
    <property type="entry name" value="RVT-Znf"/>
</dbReference>
<sequence length="312" mass="36284">MWSSLDEVILSHSRDKWAWSLDPNKEFSVKSARDFIDDLMLPKECTATRWLKCIPLKINIFAWRVYLDKLPTRANISLRGIDIPNIMCPICNSSLESTNHLFFSCKLAKDLLKKVTRWWELEYVDIHSYGDWLEWLKSLKLQNRVKDLFEAVCYVLWWSIWKYRNQAIFGGMKQRLETFFDDILLLSFTWCNSRSNLKFNWSTWMQNPIVHLLNNALLICTFECMDKNKSVSISSNEVIGAAIEDIKKSLESLGSQNIDQANFDVTAISTNIDTCGEYFAEMGENEPMVKKMDERVRGITNEALGSLDNASR</sequence>
<comment type="caution">
    <text evidence="2">The sequence shown here is derived from an EMBL/GenBank/DDBJ whole genome shotgun (WGS) entry which is preliminary data.</text>
</comment>
<proteinExistence type="predicted"/>
<reference evidence="2" key="1">
    <citation type="journal article" date="2019" name="Sci. Rep.">
        <title>Draft genome of Tanacetum cinerariifolium, the natural source of mosquito coil.</title>
        <authorList>
            <person name="Yamashiro T."/>
            <person name="Shiraishi A."/>
            <person name="Satake H."/>
            <person name="Nakayama K."/>
        </authorList>
    </citation>
    <scope>NUCLEOTIDE SEQUENCE</scope>
</reference>
<keyword evidence="2" id="KW-0695">RNA-directed DNA polymerase</keyword>
<gene>
    <name evidence="2" type="ORF">Tci_063854</name>
</gene>
<organism evidence="2">
    <name type="scientific">Tanacetum cinerariifolium</name>
    <name type="common">Dalmatian daisy</name>
    <name type="synonym">Chrysanthemum cinerariifolium</name>
    <dbReference type="NCBI Taxonomy" id="118510"/>
    <lineage>
        <taxon>Eukaryota</taxon>
        <taxon>Viridiplantae</taxon>
        <taxon>Streptophyta</taxon>
        <taxon>Embryophyta</taxon>
        <taxon>Tracheophyta</taxon>
        <taxon>Spermatophyta</taxon>
        <taxon>Magnoliopsida</taxon>
        <taxon>eudicotyledons</taxon>
        <taxon>Gunneridae</taxon>
        <taxon>Pentapetalae</taxon>
        <taxon>asterids</taxon>
        <taxon>campanulids</taxon>
        <taxon>Asterales</taxon>
        <taxon>Asteraceae</taxon>
        <taxon>Asteroideae</taxon>
        <taxon>Anthemideae</taxon>
        <taxon>Anthemidinae</taxon>
        <taxon>Tanacetum</taxon>
    </lineage>
</organism>